<dbReference type="Gene3D" id="3.40.50.2300">
    <property type="match status" value="1"/>
</dbReference>
<dbReference type="SMART" id="SM00421">
    <property type="entry name" value="HTH_LUXR"/>
    <property type="match status" value="1"/>
</dbReference>
<dbReference type="InterPro" id="IPR000792">
    <property type="entry name" value="Tscrpt_reg_LuxR_C"/>
</dbReference>
<dbReference type="Gene3D" id="1.10.10.10">
    <property type="entry name" value="Winged helix-like DNA-binding domain superfamily/Winged helix DNA-binding domain"/>
    <property type="match status" value="1"/>
</dbReference>
<dbReference type="InterPro" id="IPR011006">
    <property type="entry name" value="CheY-like_superfamily"/>
</dbReference>
<keyword evidence="2" id="KW-0238">DNA-binding</keyword>
<dbReference type="EMBL" id="JAUKPO010000003">
    <property type="protein sequence ID" value="MDO1446085.1"/>
    <property type="molecule type" value="Genomic_DNA"/>
</dbReference>
<dbReference type="SUPFAM" id="SSF52172">
    <property type="entry name" value="CheY-like"/>
    <property type="match status" value="1"/>
</dbReference>
<dbReference type="PROSITE" id="PS50110">
    <property type="entry name" value="RESPONSE_REGULATORY"/>
    <property type="match status" value="1"/>
</dbReference>
<dbReference type="PANTHER" id="PTHR43214:SF43">
    <property type="entry name" value="TWO-COMPONENT RESPONSE REGULATOR"/>
    <property type="match status" value="1"/>
</dbReference>
<feature type="domain" description="Response regulatory" evidence="5">
    <location>
        <begin position="6"/>
        <end position="122"/>
    </location>
</feature>
<dbReference type="InterPro" id="IPR016032">
    <property type="entry name" value="Sig_transdc_resp-reg_C-effctor"/>
</dbReference>
<proteinExistence type="predicted"/>
<dbReference type="PROSITE" id="PS00622">
    <property type="entry name" value="HTH_LUXR_1"/>
    <property type="match status" value="1"/>
</dbReference>
<dbReference type="CDD" id="cd06170">
    <property type="entry name" value="LuxR_C_like"/>
    <property type="match status" value="1"/>
</dbReference>
<keyword evidence="7" id="KW-1185">Reference proteome</keyword>
<evidence type="ECO:0000259" key="4">
    <source>
        <dbReference type="PROSITE" id="PS50043"/>
    </source>
</evidence>
<dbReference type="Proteomes" id="UP001168528">
    <property type="component" value="Unassembled WGS sequence"/>
</dbReference>
<dbReference type="InterPro" id="IPR058245">
    <property type="entry name" value="NreC/VraR/RcsB-like_REC"/>
</dbReference>
<dbReference type="InterPro" id="IPR039420">
    <property type="entry name" value="WalR-like"/>
</dbReference>
<accession>A0ABT8R1X4</accession>
<sequence>MANSVKIVLADDHPLFAEGIAMLLNSIPGIEVVGIANNGREVLQLLQKEPCDLALLDVHMPGMDGIETSRHIKKTYPHIQIVALTMEDNATIVEKMTNAGASGYVLKTADKHTLHQAILKAIQQTPANNIKQIANKLHPPENNHTTANLDAQFHSLTSREIEILHLIAQGYSTPQIADKLVISPKTVETHRKNMLKKVKVKNIMGLVNYGIQRGIIKLKP</sequence>
<reference evidence="6" key="1">
    <citation type="submission" date="2023-07" db="EMBL/GenBank/DDBJ databases">
        <title>The genome sequence of Rhodocytophaga aerolata KACC 12507.</title>
        <authorList>
            <person name="Zhang X."/>
        </authorList>
    </citation>
    <scope>NUCLEOTIDE SEQUENCE</scope>
    <source>
        <strain evidence="6">KACC 12507</strain>
    </source>
</reference>
<organism evidence="6 7">
    <name type="scientific">Rhodocytophaga aerolata</name>
    <dbReference type="NCBI Taxonomy" id="455078"/>
    <lineage>
        <taxon>Bacteria</taxon>
        <taxon>Pseudomonadati</taxon>
        <taxon>Bacteroidota</taxon>
        <taxon>Cytophagia</taxon>
        <taxon>Cytophagales</taxon>
        <taxon>Rhodocytophagaceae</taxon>
        <taxon>Rhodocytophaga</taxon>
    </lineage>
</organism>
<dbReference type="PANTHER" id="PTHR43214">
    <property type="entry name" value="TWO-COMPONENT RESPONSE REGULATOR"/>
    <property type="match status" value="1"/>
</dbReference>
<comment type="caution">
    <text evidence="6">The sequence shown here is derived from an EMBL/GenBank/DDBJ whole genome shotgun (WGS) entry which is preliminary data.</text>
</comment>
<gene>
    <name evidence="6" type="ORF">Q0590_07475</name>
</gene>
<dbReference type="CDD" id="cd17535">
    <property type="entry name" value="REC_NarL-like"/>
    <property type="match status" value="1"/>
</dbReference>
<evidence type="ECO:0000259" key="5">
    <source>
        <dbReference type="PROSITE" id="PS50110"/>
    </source>
</evidence>
<dbReference type="SMART" id="SM00448">
    <property type="entry name" value="REC"/>
    <property type="match status" value="1"/>
</dbReference>
<dbReference type="SUPFAM" id="SSF46894">
    <property type="entry name" value="C-terminal effector domain of the bipartite response regulators"/>
    <property type="match status" value="1"/>
</dbReference>
<protein>
    <submittedName>
        <fullName evidence="6">Response regulator transcription factor</fullName>
    </submittedName>
</protein>
<dbReference type="PROSITE" id="PS50043">
    <property type="entry name" value="HTH_LUXR_2"/>
    <property type="match status" value="1"/>
</dbReference>
<evidence type="ECO:0000313" key="6">
    <source>
        <dbReference type="EMBL" id="MDO1446085.1"/>
    </source>
</evidence>
<feature type="domain" description="HTH luxR-type" evidence="4">
    <location>
        <begin position="149"/>
        <end position="214"/>
    </location>
</feature>
<dbReference type="RefSeq" id="WP_302036887.1">
    <property type="nucleotide sequence ID" value="NZ_JAUKPO010000003.1"/>
</dbReference>
<dbReference type="InterPro" id="IPR036388">
    <property type="entry name" value="WH-like_DNA-bd_sf"/>
</dbReference>
<dbReference type="InterPro" id="IPR001789">
    <property type="entry name" value="Sig_transdc_resp-reg_receiver"/>
</dbReference>
<name>A0ABT8R1X4_9BACT</name>
<evidence type="ECO:0000256" key="3">
    <source>
        <dbReference type="PROSITE-ProRule" id="PRU00169"/>
    </source>
</evidence>
<feature type="modified residue" description="4-aspartylphosphate" evidence="3">
    <location>
        <position position="57"/>
    </location>
</feature>
<evidence type="ECO:0000256" key="2">
    <source>
        <dbReference type="ARBA" id="ARBA00023125"/>
    </source>
</evidence>
<dbReference type="Pfam" id="PF00196">
    <property type="entry name" value="GerE"/>
    <property type="match status" value="1"/>
</dbReference>
<dbReference type="PRINTS" id="PR00038">
    <property type="entry name" value="HTHLUXR"/>
</dbReference>
<evidence type="ECO:0000313" key="7">
    <source>
        <dbReference type="Proteomes" id="UP001168528"/>
    </source>
</evidence>
<evidence type="ECO:0000256" key="1">
    <source>
        <dbReference type="ARBA" id="ARBA00022553"/>
    </source>
</evidence>
<dbReference type="Pfam" id="PF00072">
    <property type="entry name" value="Response_reg"/>
    <property type="match status" value="1"/>
</dbReference>
<keyword evidence="1 3" id="KW-0597">Phosphoprotein</keyword>